<evidence type="ECO:0000313" key="3">
    <source>
        <dbReference type="Proteomes" id="UP000292274"/>
    </source>
</evidence>
<dbReference type="OrthoDB" id="26872at2"/>
<accession>A0A4R0GHE6</accession>
<dbReference type="SUPFAM" id="SSF48613">
    <property type="entry name" value="Heme oxygenase-like"/>
    <property type="match status" value="1"/>
</dbReference>
<evidence type="ECO:0000259" key="1">
    <source>
        <dbReference type="Pfam" id="PF03713"/>
    </source>
</evidence>
<dbReference type="Proteomes" id="UP000292274">
    <property type="component" value="Unassembled WGS sequence"/>
</dbReference>
<keyword evidence="3" id="KW-1185">Reference proteome</keyword>
<dbReference type="AlphaFoldDB" id="A0A4R0GHE6"/>
<sequence length="147" mass="16137">MFLQMFVHHQRQALQMTATAVERAQDPELRTLVQAVQATESDELSMIEGWLKGWGESTEVDTAPNLHAHHGGLPGTGPAEIKALTTVPDAEFDTAFLSLFLAHQHNAMELADIVTDGGKNAETKSFGERVKASRQGEIQQMLKLMAK</sequence>
<evidence type="ECO:0000313" key="2">
    <source>
        <dbReference type="EMBL" id="TCB95673.1"/>
    </source>
</evidence>
<reference evidence="2 3" key="1">
    <citation type="submission" date="2019-02" db="EMBL/GenBank/DDBJ databases">
        <title>Jishengella sp. nov., isolated from a root of Zingiber montanum.</title>
        <authorList>
            <person name="Kuncharoen N."/>
            <person name="Kudo T."/>
            <person name="Masahiro Y."/>
            <person name="Ohkuma M."/>
            <person name="Tanasupawat S."/>
        </authorList>
    </citation>
    <scope>NUCLEOTIDE SEQUENCE [LARGE SCALE GENOMIC DNA]</scope>
    <source>
        <strain evidence="2 3">PLAI 1-1</strain>
    </source>
</reference>
<dbReference type="Gene3D" id="1.20.1260.10">
    <property type="match status" value="1"/>
</dbReference>
<dbReference type="Pfam" id="PF03713">
    <property type="entry name" value="DUF305"/>
    <property type="match status" value="1"/>
</dbReference>
<proteinExistence type="predicted"/>
<comment type="caution">
    <text evidence="2">The sequence shown here is derived from an EMBL/GenBank/DDBJ whole genome shotgun (WGS) entry which is preliminary data.</text>
</comment>
<dbReference type="PANTHER" id="PTHR36933:SF1">
    <property type="entry name" value="SLL0788 PROTEIN"/>
    <property type="match status" value="1"/>
</dbReference>
<dbReference type="InterPro" id="IPR012347">
    <property type="entry name" value="Ferritin-like"/>
</dbReference>
<dbReference type="PANTHER" id="PTHR36933">
    <property type="entry name" value="SLL0788 PROTEIN"/>
    <property type="match status" value="1"/>
</dbReference>
<dbReference type="InterPro" id="IPR016084">
    <property type="entry name" value="Haem_Oase-like_multi-hlx"/>
</dbReference>
<dbReference type="EMBL" id="SJJR01000013">
    <property type="protein sequence ID" value="TCB95673.1"/>
    <property type="molecule type" value="Genomic_DNA"/>
</dbReference>
<feature type="domain" description="DUF305" evidence="1">
    <location>
        <begin position="1"/>
        <end position="144"/>
    </location>
</feature>
<dbReference type="InterPro" id="IPR005183">
    <property type="entry name" value="DUF305_CopM-like"/>
</dbReference>
<organism evidence="2 3">
    <name type="scientific">Micromonospora zingiberis</name>
    <dbReference type="NCBI Taxonomy" id="2053011"/>
    <lineage>
        <taxon>Bacteria</taxon>
        <taxon>Bacillati</taxon>
        <taxon>Actinomycetota</taxon>
        <taxon>Actinomycetes</taxon>
        <taxon>Micromonosporales</taxon>
        <taxon>Micromonosporaceae</taxon>
        <taxon>Micromonospora</taxon>
    </lineage>
</organism>
<name>A0A4R0GHE6_9ACTN</name>
<protein>
    <submittedName>
        <fullName evidence="2">DUF305 domain-containing protein</fullName>
    </submittedName>
</protein>
<gene>
    <name evidence="2" type="ORF">E0H26_19475</name>
</gene>